<evidence type="ECO:0000256" key="3">
    <source>
        <dbReference type="ARBA" id="ARBA00023125"/>
    </source>
</evidence>
<dbReference type="Gene3D" id="2.40.330.10">
    <property type="entry name" value="DNA-binding pseudobarrel domain"/>
    <property type="match status" value="1"/>
</dbReference>
<dbReference type="PROSITE" id="PS50863">
    <property type="entry name" value="B3"/>
    <property type="match status" value="1"/>
</dbReference>
<dbReference type="PANTHER" id="PTHR31140">
    <property type="entry name" value="B3 DOMAIN-CONTAINING TRANSCRIPTION FACTOR ABI3"/>
    <property type="match status" value="1"/>
</dbReference>
<evidence type="ECO:0000256" key="4">
    <source>
        <dbReference type="ARBA" id="ARBA00023163"/>
    </source>
</evidence>
<protein>
    <recommendedName>
        <fullName evidence="7">TF-B3 domain-containing protein</fullName>
    </recommendedName>
</protein>
<proteinExistence type="predicted"/>
<evidence type="ECO:0000256" key="1">
    <source>
        <dbReference type="ARBA" id="ARBA00004123"/>
    </source>
</evidence>
<dbReference type="GO" id="GO:0005634">
    <property type="term" value="C:nucleus"/>
    <property type="evidence" value="ECO:0007669"/>
    <property type="project" value="UniProtKB-SubCell"/>
</dbReference>
<feature type="non-terminal residue" evidence="8">
    <location>
        <position position="215"/>
    </location>
</feature>
<dbReference type="InterPro" id="IPR003340">
    <property type="entry name" value="B3_DNA-bd"/>
</dbReference>
<dbReference type="InterPro" id="IPR044800">
    <property type="entry name" value="LEC2-like"/>
</dbReference>
<keyword evidence="5" id="KW-0539">Nucleus</keyword>
<keyword evidence="3" id="KW-0238">DNA-binding</keyword>
<feature type="region of interest" description="Disordered" evidence="6">
    <location>
        <begin position="165"/>
        <end position="188"/>
    </location>
</feature>
<dbReference type="PANTHER" id="PTHR31140:SF123">
    <property type="entry name" value="B3 DOMAIN-CONTAINING TRANSCRIPTION FACTOR NGA1"/>
    <property type="match status" value="1"/>
</dbReference>
<dbReference type="AlphaFoldDB" id="A0A699HUD7"/>
<feature type="domain" description="TF-B3" evidence="7">
    <location>
        <begin position="1"/>
        <end position="42"/>
    </location>
</feature>
<keyword evidence="4" id="KW-0804">Transcription</keyword>
<evidence type="ECO:0000256" key="5">
    <source>
        <dbReference type="ARBA" id="ARBA00023242"/>
    </source>
</evidence>
<evidence type="ECO:0000256" key="2">
    <source>
        <dbReference type="ARBA" id="ARBA00023015"/>
    </source>
</evidence>
<dbReference type="InterPro" id="IPR015300">
    <property type="entry name" value="DNA-bd_pseudobarrel_sf"/>
</dbReference>
<organism evidence="8">
    <name type="scientific">Tanacetum cinerariifolium</name>
    <name type="common">Dalmatian daisy</name>
    <name type="synonym">Chrysanthemum cinerariifolium</name>
    <dbReference type="NCBI Taxonomy" id="118510"/>
    <lineage>
        <taxon>Eukaryota</taxon>
        <taxon>Viridiplantae</taxon>
        <taxon>Streptophyta</taxon>
        <taxon>Embryophyta</taxon>
        <taxon>Tracheophyta</taxon>
        <taxon>Spermatophyta</taxon>
        <taxon>Magnoliopsida</taxon>
        <taxon>eudicotyledons</taxon>
        <taxon>Gunneridae</taxon>
        <taxon>Pentapetalae</taxon>
        <taxon>asterids</taxon>
        <taxon>campanulids</taxon>
        <taxon>Asterales</taxon>
        <taxon>Asteraceae</taxon>
        <taxon>Asteroideae</taxon>
        <taxon>Anthemideae</taxon>
        <taxon>Anthemidinae</taxon>
        <taxon>Tanacetum</taxon>
    </lineage>
</organism>
<comment type="subcellular location">
    <subcellularLocation>
        <location evidence="1">Nucleus</location>
    </subcellularLocation>
</comment>
<evidence type="ECO:0000313" key="8">
    <source>
        <dbReference type="EMBL" id="GEY65970.1"/>
    </source>
</evidence>
<dbReference type="SUPFAM" id="SSF101936">
    <property type="entry name" value="DNA-binding pseudobarrel domain"/>
    <property type="match status" value="1"/>
</dbReference>
<comment type="caution">
    <text evidence="8">The sequence shown here is derived from an EMBL/GenBank/DDBJ whole genome shotgun (WGS) entry which is preliminary data.</text>
</comment>
<accession>A0A699HUD7</accession>
<keyword evidence="2" id="KW-0805">Transcription regulation</keyword>
<dbReference type="EMBL" id="BKCJ010197790">
    <property type="protein sequence ID" value="GEY65970.1"/>
    <property type="molecule type" value="Genomic_DNA"/>
</dbReference>
<dbReference type="GO" id="GO:0003700">
    <property type="term" value="F:DNA-binding transcription factor activity"/>
    <property type="evidence" value="ECO:0007669"/>
    <property type="project" value="InterPro"/>
</dbReference>
<evidence type="ECO:0000256" key="6">
    <source>
        <dbReference type="SAM" id="MobiDB-lite"/>
    </source>
</evidence>
<reference evidence="8" key="1">
    <citation type="journal article" date="2019" name="Sci. Rep.">
        <title>Draft genome of Tanacetum cinerariifolium, the natural source of mosquito coil.</title>
        <authorList>
            <person name="Yamashiro T."/>
            <person name="Shiraishi A."/>
            <person name="Satake H."/>
            <person name="Nakayama K."/>
        </authorList>
    </citation>
    <scope>NUCLEOTIDE SEQUENCE</scope>
</reference>
<evidence type="ECO:0000259" key="7">
    <source>
        <dbReference type="PROSITE" id="PS50863"/>
    </source>
</evidence>
<gene>
    <name evidence="8" type="ORF">Tci_437944</name>
</gene>
<sequence>MTKGWSRFVKEKKLDAGDIVSFQRGVGATSKDRLFIDCRRRVNPSSPSHQLSSSNLSLIHPWNPLVLQSFPAKRNSNMILQPPNNNLFYNTNWDGNKLDRSRSFYFGPSVFGAQQQHVQMMQRNGFGFGDGVDPPPTSPSPTQPVHGKSFGKRLRLFGVNMDCSFSEEENEQDPHHGTLVPSPSSSSFSTIPYLQLNSYGGGSECNQSSILSSSS</sequence>
<dbReference type="GO" id="GO:0003677">
    <property type="term" value="F:DNA binding"/>
    <property type="evidence" value="ECO:0007669"/>
    <property type="project" value="UniProtKB-KW"/>
</dbReference>
<name>A0A699HUD7_TANCI</name>